<organism evidence="1 2">
    <name type="scientific">Actinokineospora guangxiensis</name>
    <dbReference type="NCBI Taxonomy" id="1490288"/>
    <lineage>
        <taxon>Bacteria</taxon>
        <taxon>Bacillati</taxon>
        <taxon>Actinomycetota</taxon>
        <taxon>Actinomycetes</taxon>
        <taxon>Pseudonocardiales</taxon>
        <taxon>Pseudonocardiaceae</taxon>
        <taxon>Actinokineospora</taxon>
    </lineage>
</organism>
<evidence type="ECO:0000313" key="2">
    <source>
        <dbReference type="Proteomes" id="UP001596157"/>
    </source>
</evidence>
<evidence type="ECO:0008006" key="3">
    <source>
        <dbReference type="Google" id="ProtNLM"/>
    </source>
</evidence>
<protein>
    <recommendedName>
        <fullName evidence="3">Magnesium transporter</fullName>
    </recommendedName>
</protein>
<proteinExistence type="predicted"/>
<dbReference type="EMBL" id="JBHSKF010000005">
    <property type="protein sequence ID" value="MFC5287959.1"/>
    <property type="molecule type" value="Genomic_DNA"/>
</dbReference>
<accession>A0ABW0EPG6</accession>
<keyword evidence="2" id="KW-1185">Reference proteome</keyword>
<dbReference type="RefSeq" id="WP_378247447.1">
    <property type="nucleotide sequence ID" value="NZ_JBHSKF010000005.1"/>
</dbReference>
<sequence>MSGTRAEIVKLARLLAEDPARFDYLADLPPADVRAVRIAATDVLFDANADVFARIAAASKLVPSAITAAIAERAFGPLLCARVAAALEPDRAVDLAARVSVDFLADVAAEIDPRRIAPILTALPVTRMRAVATVLIRRGDYVTMGSFIGELPTPALRALVAELSAEDMLHTAVFSDDDSRFPEIFAMVPDTKVAEVVQFAATAEDPFATDVFTVLTHLDAAGRARLAEEVDKLSEEDRSTIATRAAAVGMTDFV</sequence>
<comment type="caution">
    <text evidence="1">The sequence shown here is derived from an EMBL/GenBank/DDBJ whole genome shotgun (WGS) entry which is preliminary data.</text>
</comment>
<reference evidence="2" key="1">
    <citation type="journal article" date="2019" name="Int. J. Syst. Evol. Microbiol.">
        <title>The Global Catalogue of Microorganisms (GCM) 10K type strain sequencing project: providing services to taxonomists for standard genome sequencing and annotation.</title>
        <authorList>
            <consortium name="The Broad Institute Genomics Platform"/>
            <consortium name="The Broad Institute Genome Sequencing Center for Infectious Disease"/>
            <person name="Wu L."/>
            <person name="Ma J."/>
        </authorList>
    </citation>
    <scope>NUCLEOTIDE SEQUENCE [LARGE SCALE GENOMIC DNA]</scope>
    <source>
        <strain evidence="2">CCUG 59778</strain>
    </source>
</reference>
<evidence type="ECO:0000313" key="1">
    <source>
        <dbReference type="EMBL" id="MFC5287959.1"/>
    </source>
</evidence>
<dbReference type="Proteomes" id="UP001596157">
    <property type="component" value="Unassembled WGS sequence"/>
</dbReference>
<gene>
    <name evidence="1" type="ORF">ACFPM7_12935</name>
</gene>
<name>A0ABW0EPG6_9PSEU</name>